<feature type="domain" description="Radical SAM core" evidence="5">
    <location>
        <begin position="58"/>
        <end position="300"/>
    </location>
</feature>
<dbReference type="KEGG" id="sand:H3309_10175"/>
<reference evidence="6 7" key="1">
    <citation type="submission" date="2020-07" db="EMBL/GenBank/DDBJ databases">
        <title>Complete genome sequence for Sandaracinobacter sp. M6.</title>
        <authorList>
            <person name="Tang Y."/>
            <person name="Liu Q."/>
            <person name="Guo Z."/>
            <person name="Lei P."/>
            <person name="Huang B."/>
        </authorList>
    </citation>
    <scope>NUCLEOTIDE SEQUENCE [LARGE SCALE GENOMIC DNA]</scope>
    <source>
        <strain evidence="6 7">M6</strain>
    </source>
</reference>
<keyword evidence="7" id="KW-1185">Reference proteome</keyword>
<evidence type="ECO:0000256" key="4">
    <source>
        <dbReference type="SAM" id="MobiDB-lite"/>
    </source>
</evidence>
<sequence length="360" mass="39678">MPTRGAPTNALSTRFDDPARTPDGDWRDHADAHEDLPPLRTTVTVEHPRIIITRNRSPDIPFDRSLNAYRGCEHGCVYCFARPTHAFHGLSPGLDFESRLFAKPGAAALLRAEFAKPAYTPAVLAMGTNTDPYQPIEARFRITRAVLALCRETHHPVSITTKSARILDDLPVLASLAADRLAMVMLSITTLEPRLARAMEPRASAPHRRLAALRALSAAGVPTCISISPVIPGLNDHELESLVAAGAAAGATAAVSIPIRLPHEVAPLFEAWLDIHQPNRKAKILNAIRAMRGGKLNDPRFTHRFRPDGEWARLHSARLAAARRRHGLLPRSWDLRTDLFVKPAADPRQPGLFDQFDPHR</sequence>
<dbReference type="GO" id="GO:0003824">
    <property type="term" value="F:catalytic activity"/>
    <property type="evidence" value="ECO:0007669"/>
    <property type="project" value="InterPro"/>
</dbReference>
<dbReference type="PANTHER" id="PTHR43432">
    <property type="entry name" value="SLR0285 PROTEIN"/>
    <property type="match status" value="1"/>
</dbReference>
<name>A0A7G5IEH6_9SPHN</name>
<dbReference type="SFLD" id="SFLDG01084">
    <property type="entry name" value="Uncharacterised_Radical_SAM_Su"/>
    <property type="match status" value="1"/>
</dbReference>
<dbReference type="InterPro" id="IPR058240">
    <property type="entry name" value="rSAM_sf"/>
</dbReference>
<gene>
    <name evidence="6" type="ORF">H3309_10175</name>
</gene>
<dbReference type="Gene3D" id="3.80.30.30">
    <property type="match status" value="1"/>
</dbReference>
<evidence type="ECO:0000259" key="5">
    <source>
        <dbReference type="PROSITE" id="PS51918"/>
    </source>
</evidence>
<dbReference type="SFLD" id="SFLDS00029">
    <property type="entry name" value="Radical_SAM"/>
    <property type="match status" value="1"/>
</dbReference>
<dbReference type="RefSeq" id="WP_182294614.1">
    <property type="nucleotide sequence ID" value="NZ_CP059851.1"/>
</dbReference>
<dbReference type="EMBL" id="CP059851">
    <property type="protein sequence ID" value="QMW21768.1"/>
    <property type="molecule type" value="Genomic_DNA"/>
</dbReference>
<accession>A0A7G5IEH6</accession>
<dbReference type="NCBIfam" id="NF033668">
    <property type="entry name" value="rSAM_PA0069"/>
    <property type="match status" value="1"/>
</dbReference>
<dbReference type="PANTHER" id="PTHR43432:SF3">
    <property type="entry name" value="SLR0285 PROTEIN"/>
    <property type="match status" value="1"/>
</dbReference>
<protein>
    <submittedName>
        <fullName evidence="6">PA0069 family radical SAM protein</fullName>
    </submittedName>
</protein>
<evidence type="ECO:0000256" key="1">
    <source>
        <dbReference type="ARBA" id="ARBA00022723"/>
    </source>
</evidence>
<proteinExistence type="predicted"/>
<evidence type="ECO:0000256" key="3">
    <source>
        <dbReference type="ARBA" id="ARBA00023014"/>
    </source>
</evidence>
<evidence type="ECO:0000313" key="7">
    <source>
        <dbReference type="Proteomes" id="UP000515292"/>
    </source>
</evidence>
<dbReference type="InterPro" id="IPR040086">
    <property type="entry name" value="MJ0683-like"/>
</dbReference>
<keyword evidence="1" id="KW-0479">Metal-binding</keyword>
<organism evidence="6 7">
    <name type="scientific">Sandaracinobacteroides saxicola</name>
    <dbReference type="NCBI Taxonomy" id="2759707"/>
    <lineage>
        <taxon>Bacteria</taxon>
        <taxon>Pseudomonadati</taxon>
        <taxon>Pseudomonadota</taxon>
        <taxon>Alphaproteobacteria</taxon>
        <taxon>Sphingomonadales</taxon>
        <taxon>Sphingosinicellaceae</taxon>
        <taxon>Sandaracinobacteroides</taxon>
    </lineage>
</organism>
<dbReference type="GO" id="GO:0051536">
    <property type="term" value="F:iron-sulfur cluster binding"/>
    <property type="evidence" value="ECO:0007669"/>
    <property type="project" value="UniProtKB-KW"/>
</dbReference>
<evidence type="ECO:0000256" key="2">
    <source>
        <dbReference type="ARBA" id="ARBA00023004"/>
    </source>
</evidence>
<dbReference type="GO" id="GO:0046872">
    <property type="term" value="F:metal ion binding"/>
    <property type="evidence" value="ECO:0007669"/>
    <property type="project" value="UniProtKB-KW"/>
</dbReference>
<dbReference type="PROSITE" id="PS51918">
    <property type="entry name" value="RADICAL_SAM"/>
    <property type="match status" value="1"/>
</dbReference>
<keyword evidence="2" id="KW-0408">Iron</keyword>
<feature type="compositionally biased region" description="Basic and acidic residues" evidence="4">
    <location>
        <begin position="14"/>
        <end position="34"/>
    </location>
</feature>
<feature type="region of interest" description="Disordered" evidence="4">
    <location>
        <begin position="1"/>
        <end position="34"/>
    </location>
</feature>
<keyword evidence="3" id="KW-0411">Iron-sulfur</keyword>
<dbReference type="InterPro" id="IPR007197">
    <property type="entry name" value="rSAM"/>
</dbReference>
<dbReference type="SUPFAM" id="SSF102114">
    <property type="entry name" value="Radical SAM enzymes"/>
    <property type="match status" value="1"/>
</dbReference>
<evidence type="ECO:0000313" key="6">
    <source>
        <dbReference type="EMBL" id="QMW21768.1"/>
    </source>
</evidence>
<dbReference type="SMART" id="SM00729">
    <property type="entry name" value="Elp3"/>
    <property type="match status" value="1"/>
</dbReference>
<dbReference type="Pfam" id="PF04055">
    <property type="entry name" value="Radical_SAM"/>
    <property type="match status" value="1"/>
</dbReference>
<dbReference type="Proteomes" id="UP000515292">
    <property type="component" value="Chromosome"/>
</dbReference>
<dbReference type="InterPro" id="IPR006638">
    <property type="entry name" value="Elp3/MiaA/NifB-like_rSAM"/>
</dbReference>
<dbReference type="AlphaFoldDB" id="A0A7G5IEH6"/>